<dbReference type="SUPFAM" id="SSF55486">
    <property type="entry name" value="Metalloproteases ('zincins'), catalytic domain"/>
    <property type="match status" value="1"/>
</dbReference>
<evidence type="ECO:0000259" key="8">
    <source>
        <dbReference type="Pfam" id="PF14521"/>
    </source>
</evidence>
<proteinExistence type="inferred from homology"/>
<evidence type="ECO:0000313" key="9">
    <source>
        <dbReference type="EMBL" id="TFK95254.1"/>
    </source>
</evidence>
<dbReference type="GO" id="GO:0046872">
    <property type="term" value="F:metal ion binding"/>
    <property type="evidence" value="ECO:0007669"/>
    <property type="project" value="UniProtKB-KW"/>
</dbReference>
<keyword evidence="6" id="KW-0862">Zinc</keyword>
<comment type="similarity">
    <text evidence="2">Belongs to the peptidase M35 family.</text>
</comment>
<dbReference type="Proteomes" id="UP000305067">
    <property type="component" value="Unassembled WGS sequence"/>
</dbReference>
<organism evidence="9 10">
    <name type="scientific">Pterulicium gracile</name>
    <dbReference type="NCBI Taxonomy" id="1884261"/>
    <lineage>
        <taxon>Eukaryota</taxon>
        <taxon>Fungi</taxon>
        <taxon>Dikarya</taxon>
        <taxon>Basidiomycota</taxon>
        <taxon>Agaricomycotina</taxon>
        <taxon>Agaricomycetes</taxon>
        <taxon>Agaricomycetidae</taxon>
        <taxon>Agaricales</taxon>
        <taxon>Pleurotineae</taxon>
        <taxon>Pterulaceae</taxon>
        <taxon>Pterulicium</taxon>
    </lineage>
</organism>
<evidence type="ECO:0000256" key="6">
    <source>
        <dbReference type="ARBA" id="ARBA00022833"/>
    </source>
</evidence>
<dbReference type="InterPro" id="IPR050414">
    <property type="entry name" value="Fungal_M35_metalloproteases"/>
</dbReference>
<keyword evidence="4" id="KW-0479">Metal-binding</keyword>
<dbReference type="Pfam" id="PF14521">
    <property type="entry name" value="Aspzincin_M35"/>
    <property type="match status" value="1"/>
</dbReference>
<dbReference type="PANTHER" id="PTHR37016">
    <property type="match status" value="1"/>
</dbReference>
<reference evidence="9 10" key="1">
    <citation type="journal article" date="2019" name="Nat. Ecol. Evol.">
        <title>Megaphylogeny resolves global patterns of mushroom evolution.</title>
        <authorList>
            <person name="Varga T."/>
            <person name="Krizsan K."/>
            <person name="Foldi C."/>
            <person name="Dima B."/>
            <person name="Sanchez-Garcia M."/>
            <person name="Sanchez-Ramirez S."/>
            <person name="Szollosi G.J."/>
            <person name="Szarkandi J.G."/>
            <person name="Papp V."/>
            <person name="Albert L."/>
            <person name="Andreopoulos W."/>
            <person name="Angelini C."/>
            <person name="Antonin V."/>
            <person name="Barry K.W."/>
            <person name="Bougher N.L."/>
            <person name="Buchanan P."/>
            <person name="Buyck B."/>
            <person name="Bense V."/>
            <person name="Catcheside P."/>
            <person name="Chovatia M."/>
            <person name="Cooper J."/>
            <person name="Damon W."/>
            <person name="Desjardin D."/>
            <person name="Finy P."/>
            <person name="Geml J."/>
            <person name="Haridas S."/>
            <person name="Hughes K."/>
            <person name="Justo A."/>
            <person name="Karasinski D."/>
            <person name="Kautmanova I."/>
            <person name="Kiss B."/>
            <person name="Kocsube S."/>
            <person name="Kotiranta H."/>
            <person name="LaButti K.M."/>
            <person name="Lechner B.E."/>
            <person name="Liimatainen K."/>
            <person name="Lipzen A."/>
            <person name="Lukacs Z."/>
            <person name="Mihaltcheva S."/>
            <person name="Morgado L.N."/>
            <person name="Niskanen T."/>
            <person name="Noordeloos M.E."/>
            <person name="Ohm R.A."/>
            <person name="Ortiz-Santana B."/>
            <person name="Ovrebo C."/>
            <person name="Racz N."/>
            <person name="Riley R."/>
            <person name="Savchenko A."/>
            <person name="Shiryaev A."/>
            <person name="Soop K."/>
            <person name="Spirin V."/>
            <person name="Szebenyi C."/>
            <person name="Tomsovsky M."/>
            <person name="Tulloss R.E."/>
            <person name="Uehling J."/>
            <person name="Grigoriev I.V."/>
            <person name="Vagvolgyi C."/>
            <person name="Papp T."/>
            <person name="Martin F.M."/>
            <person name="Miettinen O."/>
            <person name="Hibbett D.S."/>
            <person name="Nagy L.G."/>
        </authorList>
    </citation>
    <scope>NUCLEOTIDE SEQUENCE [LARGE SCALE GENOMIC DNA]</scope>
    <source>
        <strain evidence="9 10">CBS 309.79</strain>
    </source>
</reference>
<keyword evidence="5" id="KW-0378">Hydrolase</keyword>
<dbReference type="InterPro" id="IPR024079">
    <property type="entry name" value="MetalloPept_cat_dom_sf"/>
</dbReference>
<keyword evidence="7" id="KW-0482">Metalloprotease</keyword>
<dbReference type="AlphaFoldDB" id="A0A5C3PZG9"/>
<keyword evidence="3" id="KW-0645">Protease</keyword>
<dbReference type="GO" id="GO:0004222">
    <property type="term" value="F:metalloendopeptidase activity"/>
    <property type="evidence" value="ECO:0007669"/>
    <property type="project" value="InterPro"/>
</dbReference>
<evidence type="ECO:0000256" key="1">
    <source>
        <dbReference type="ARBA" id="ARBA00001947"/>
    </source>
</evidence>
<evidence type="ECO:0000256" key="7">
    <source>
        <dbReference type="ARBA" id="ARBA00023049"/>
    </source>
</evidence>
<dbReference type="Gene3D" id="3.40.390.10">
    <property type="entry name" value="Collagenase (Catalytic Domain)"/>
    <property type="match status" value="1"/>
</dbReference>
<dbReference type="GO" id="GO:0006508">
    <property type="term" value="P:proteolysis"/>
    <property type="evidence" value="ECO:0007669"/>
    <property type="project" value="UniProtKB-KW"/>
</dbReference>
<evidence type="ECO:0000313" key="10">
    <source>
        <dbReference type="Proteomes" id="UP000305067"/>
    </source>
</evidence>
<accession>A0A5C3PZG9</accession>
<sequence length="130" mass="14033">MIAGDLASSGTRQIYCNRDTAGLCGPQSGVIAYAIIVTSGGNIVGSDIFTCDSFFNNYRPTAQAICPSSVDNLPWSQGGIMLHELSHATAGTTDVAYGCNTNRNLQHNDKFRNADNYQCLALHNFRLHNC</sequence>
<evidence type="ECO:0000256" key="3">
    <source>
        <dbReference type="ARBA" id="ARBA00022670"/>
    </source>
</evidence>
<protein>
    <recommendedName>
        <fullName evidence="8">Lysine-specific metallo-endopeptidase domain-containing protein</fullName>
    </recommendedName>
</protein>
<name>A0A5C3PZG9_9AGAR</name>
<comment type="cofactor">
    <cofactor evidence="1">
        <name>Zn(2+)</name>
        <dbReference type="ChEBI" id="CHEBI:29105"/>
    </cofactor>
</comment>
<dbReference type="InterPro" id="IPR029463">
    <property type="entry name" value="Lys_MEP"/>
</dbReference>
<dbReference type="PANTHER" id="PTHR37016:SF3">
    <property type="entry name" value="NEUTRAL PROTEASE 2-RELATED"/>
    <property type="match status" value="1"/>
</dbReference>
<evidence type="ECO:0000256" key="5">
    <source>
        <dbReference type="ARBA" id="ARBA00022801"/>
    </source>
</evidence>
<dbReference type="OrthoDB" id="412874at2759"/>
<keyword evidence="10" id="KW-1185">Reference proteome</keyword>
<gene>
    <name evidence="9" type="ORF">BDV98DRAFT_578033</name>
</gene>
<feature type="domain" description="Lysine-specific metallo-endopeptidase" evidence="8">
    <location>
        <begin position="11"/>
        <end position="119"/>
    </location>
</feature>
<dbReference type="EMBL" id="ML178898">
    <property type="protein sequence ID" value="TFK95254.1"/>
    <property type="molecule type" value="Genomic_DNA"/>
</dbReference>
<evidence type="ECO:0000256" key="2">
    <source>
        <dbReference type="ARBA" id="ARBA00010279"/>
    </source>
</evidence>
<evidence type="ECO:0000256" key="4">
    <source>
        <dbReference type="ARBA" id="ARBA00022723"/>
    </source>
</evidence>